<evidence type="ECO:0000256" key="1">
    <source>
        <dbReference type="SAM" id="MobiDB-lite"/>
    </source>
</evidence>
<sequence length="192" mass="21961">MVNMTSVRNLFWLLCFLRISSILALTYSHLKSRNTQTTIAPKYDYIVFPVPINTDLNHIPTLPTNEENVLLIVDDNTHDDINIIREEEEELKEPFPENEMVQERKELQEKGLLPPGDGEVLPPDENSKGKYYNEGVSEASDMFGEATRIVENDGQEPKDTDEEQLMRQLEGRLGTLQNLTSKEAETTIQPIE</sequence>
<dbReference type="GeneID" id="5477851"/>
<dbReference type="RefSeq" id="XP_001609627.1">
    <property type="nucleotide sequence ID" value="XM_001609577.1"/>
</dbReference>
<keyword evidence="4" id="KW-1185">Reference proteome</keyword>
<comment type="caution">
    <text evidence="3">The sequence shown here is derived from an EMBL/GenBank/DDBJ whole genome shotgun (WGS) entry which is preliminary data.</text>
</comment>
<keyword evidence="2" id="KW-0732">Signal</keyword>
<reference evidence="4" key="3">
    <citation type="journal article" date="2021" name="Int. J. Parasitol.">
        <title>Comparative analysis of gene expression between Babesia bovis blood stages and kinetes allowed by improved genome annotation.</title>
        <authorList>
            <person name="Ueti M.W."/>
            <person name="Johnson W.C."/>
            <person name="Kappmeyer L.S."/>
            <person name="Herndon D.R."/>
            <person name="Mousel M.R."/>
            <person name="Reif K.E."/>
            <person name="Taus N.S."/>
            <person name="Ifeonu O.O."/>
            <person name="Silva J.C."/>
            <person name="Suarez C.E."/>
            <person name="Brayton K.A."/>
        </authorList>
    </citation>
    <scope>NUCLEOTIDE SEQUENCE [LARGE SCALE GENOMIC DNA]</scope>
</reference>
<dbReference type="OMA" id="TIAPKYD"/>
<evidence type="ECO:0000313" key="4">
    <source>
        <dbReference type="Proteomes" id="UP000002173"/>
    </source>
</evidence>
<feature type="signal peptide" evidence="2">
    <location>
        <begin position="1"/>
        <end position="24"/>
    </location>
</feature>
<dbReference type="VEuPathDB" id="PiroplasmaDB:BBOV_II000990"/>
<reference evidence="4" key="2">
    <citation type="journal article" date="2020" name="Data Brief">
        <title>Transcriptome dataset of Babesia bovis life stages within vertebrate and invertebrate hosts.</title>
        <authorList>
            <person name="Ueti M.W."/>
            <person name="Johnson W.C."/>
            <person name="Kappmeyer L.S."/>
            <person name="Herndon D.R."/>
            <person name="Mousel M.R."/>
            <person name="Reif K.E."/>
            <person name="Taus N.S."/>
            <person name="Ifeonu O.O."/>
            <person name="Silva J.C."/>
            <person name="Suarez C.E."/>
            <person name="Brayton K.A."/>
        </authorList>
    </citation>
    <scope>NUCLEOTIDE SEQUENCE [LARGE SCALE GENOMIC DNA]</scope>
</reference>
<evidence type="ECO:0000313" key="3">
    <source>
        <dbReference type="EMBL" id="EDO06059.1"/>
    </source>
</evidence>
<proteinExistence type="predicted"/>
<protein>
    <submittedName>
        <fullName evidence="3">Uncharacterized protein</fullName>
    </submittedName>
</protein>
<accession>A7ASZ8</accession>
<dbReference type="AlphaFoldDB" id="A7ASZ8"/>
<feature type="compositionally biased region" description="Polar residues" evidence="1">
    <location>
        <begin position="175"/>
        <end position="192"/>
    </location>
</feature>
<dbReference type="Proteomes" id="UP000002173">
    <property type="component" value="Unassembled WGS sequence"/>
</dbReference>
<dbReference type="EMBL" id="AAXT01000003">
    <property type="protein sequence ID" value="EDO06059.1"/>
    <property type="molecule type" value="Genomic_DNA"/>
</dbReference>
<feature type="region of interest" description="Disordered" evidence="1">
    <location>
        <begin position="171"/>
        <end position="192"/>
    </location>
</feature>
<name>A7ASZ8_BABBO</name>
<feature type="chain" id="PRO_5002704343" evidence="2">
    <location>
        <begin position="25"/>
        <end position="192"/>
    </location>
</feature>
<evidence type="ECO:0000256" key="2">
    <source>
        <dbReference type="SAM" id="SignalP"/>
    </source>
</evidence>
<dbReference type="InParanoid" id="A7ASZ8"/>
<dbReference type="KEGG" id="bbo:BBOV_II000990"/>
<reference evidence="3 4" key="1">
    <citation type="journal article" date="2007" name="PLoS Pathog.">
        <title>Genome sequence of Babesia bovis and comparative analysis of apicomplexan hemoprotozoa.</title>
        <authorList>
            <person name="Brayton K.A."/>
            <person name="Lau A.O.T."/>
            <person name="Herndon D.R."/>
            <person name="Hannick L."/>
            <person name="Kappmeyer L.S."/>
            <person name="Berens S.J."/>
            <person name="Bidwell S.L."/>
            <person name="Brown W.C."/>
            <person name="Crabtree J."/>
            <person name="Fadrosh D."/>
            <person name="Feldblum T."/>
            <person name="Forberger H.A."/>
            <person name="Haas B.J."/>
            <person name="Howell J.M."/>
            <person name="Khouri H."/>
            <person name="Koo H."/>
            <person name="Mann D.J."/>
            <person name="Norimine J."/>
            <person name="Paulsen I.T."/>
            <person name="Radune D."/>
            <person name="Ren Q."/>
            <person name="Smith R.K. Jr."/>
            <person name="Suarez C.E."/>
            <person name="White O."/>
            <person name="Wortman J.R."/>
            <person name="Knowles D.P. Jr."/>
            <person name="McElwain T.F."/>
            <person name="Nene V.M."/>
        </authorList>
    </citation>
    <scope>NUCLEOTIDE SEQUENCE [LARGE SCALE GENOMIC DNA]</scope>
    <source>
        <strain evidence="3">T2Bo</strain>
    </source>
</reference>
<gene>
    <name evidence="3" type="ORF">BBOV_II000990</name>
</gene>
<feature type="region of interest" description="Disordered" evidence="1">
    <location>
        <begin position="110"/>
        <end position="132"/>
    </location>
</feature>
<organism evidence="3 4">
    <name type="scientific">Babesia bovis</name>
    <dbReference type="NCBI Taxonomy" id="5865"/>
    <lineage>
        <taxon>Eukaryota</taxon>
        <taxon>Sar</taxon>
        <taxon>Alveolata</taxon>
        <taxon>Apicomplexa</taxon>
        <taxon>Aconoidasida</taxon>
        <taxon>Piroplasmida</taxon>
        <taxon>Babesiidae</taxon>
        <taxon>Babesia</taxon>
    </lineage>
</organism>